<organism evidence="12 13">
    <name type="scientific">Candidatus Endobugula sertula</name>
    <name type="common">Bugula neritina bacterial symbiont</name>
    <dbReference type="NCBI Taxonomy" id="62101"/>
    <lineage>
        <taxon>Bacteria</taxon>
        <taxon>Pseudomonadati</taxon>
        <taxon>Pseudomonadota</taxon>
        <taxon>Gammaproteobacteria</taxon>
        <taxon>Cellvibrionales</taxon>
        <taxon>Cellvibrionaceae</taxon>
        <taxon>Candidatus Endobugula</taxon>
    </lineage>
</organism>
<dbReference type="GO" id="GO:0046872">
    <property type="term" value="F:metal ion binding"/>
    <property type="evidence" value="ECO:0007669"/>
    <property type="project" value="UniProtKB-KW"/>
</dbReference>
<reference evidence="12 13" key="1">
    <citation type="journal article" date="2016" name="Appl. Environ. Microbiol.">
        <title>Lack of Overt Genome Reduction in the Bryostatin-Producing Bryozoan Symbiont "Candidatus Endobugula sertula".</title>
        <authorList>
            <person name="Miller I.J."/>
            <person name="Vanee N."/>
            <person name="Fong S.S."/>
            <person name="Lim-Fong G.E."/>
            <person name="Kwan J.C."/>
        </authorList>
    </citation>
    <scope>NUCLEOTIDE SEQUENCE [LARGE SCALE GENOMIC DNA]</scope>
    <source>
        <strain evidence="12">AB1-4</strain>
    </source>
</reference>
<comment type="cofactor">
    <cofactor evidence="9">
        <name>[2Fe-2S] cluster</name>
        <dbReference type="ChEBI" id="CHEBI:190135"/>
    </cofactor>
</comment>
<feature type="binding site" evidence="11">
    <location>
        <position position="126"/>
    </location>
    <ligand>
        <name>[2Fe-2S] cluster</name>
        <dbReference type="ChEBI" id="CHEBI:190135"/>
    </ligand>
</feature>
<dbReference type="Proteomes" id="UP000242502">
    <property type="component" value="Unassembled WGS sequence"/>
</dbReference>
<evidence type="ECO:0000256" key="2">
    <source>
        <dbReference type="ARBA" id="ARBA00019898"/>
    </source>
</evidence>
<comment type="caution">
    <text evidence="12">The sequence shown here is derived from an EMBL/GenBank/DDBJ whole genome shotgun (WGS) entry which is preliminary data.</text>
</comment>
<keyword evidence="4 11" id="KW-0479">Metal-binding</keyword>
<evidence type="ECO:0000256" key="6">
    <source>
        <dbReference type="ARBA" id="ARBA00023014"/>
    </source>
</evidence>
<dbReference type="Gene3D" id="1.10.10.1590">
    <property type="entry name" value="NADH-quinone oxidoreductase subunit E"/>
    <property type="match status" value="1"/>
</dbReference>
<feature type="binding site" evidence="11">
    <location>
        <position position="85"/>
    </location>
    <ligand>
        <name>[2Fe-2S] cluster</name>
        <dbReference type="ChEBI" id="CHEBI:190135"/>
    </ligand>
</feature>
<dbReference type="InterPro" id="IPR041921">
    <property type="entry name" value="NuoE_N"/>
</dbReference>
<evidence type="ECO:0000256" key="8">
    <source>
        <dbReference type="ARBA" id="ARBA00032788"/>
    </source>
</evidence>
<feature type="binding site" evidence="11">
    <location>
        <position position="90"/>
    </location>
    <ligand>
        <name>[2Fe-2S] cluster</name>
        <dbReference type="ChEBI" id="CHEBI:190135"/>
    </ligand>
</feature>
<dbReference type="STRING" id="62101.AB835_09550"/>
<dbReference type="GO" id="GO:0016491">
    <property type="term" value="F:oxidoreductase activity"/>
    <property type="evidence" value="ECO:0007669"/>
    <property type="project" value="InterPro"/>
</dbReference>
<dbReference type="Gene3D" id="3.40.30.10">
    <property type="entry name" value="Glutaredoxin"/>
    <property type="match status" value="1"/>
</dbReference>
<dbReference type="AlphaFoldDB" id="A0A1D2QP02"/>
<comment type="cofactor">
    <cofactor evidence="11">
        <name>[2Fe-2S] cluster</name>
        <dbReference type="ChEBI" id="CHEBI:190135"/>
    </cofactor>
    <text evidence="11">Binds 1 [2Fe-2S] cluster.</text>
</comment>
<keyword evidence="6 11" id="KW-0411">Iron-sulfur</keyword>
<dbReference type="FunFam" id="1.10.10.1590:FF:000001">
    <property type="entry name" value="NADH-quinone oxidoreductase subunit E"/>
    <property type="match status" value="1"/>
</dbReference>
<dbReference type="SUPFAM" id="SSF52833">
    <property type="entry name" value="Thioredoxin-like"/>
    <property type="match status" value="1"/>
</dbReference>
<dbReference type="EMBL" id="MDLC01000032">
    <property type="protein sequence ID" value="ODS23315.1"/>
    <property type="molecule type" value="Genomic_DNA"/>
</dbReference>
<dbReference type="PANTHER" id="PTHR43342">
    <property type="entry name" value="NADH-QUINONE OXIDOREDUCTASE, E SUBUNIT"/>
    <property type="match status" value="1"/>
</dbReference>
<evidence type="ECO:0000256" key="3">
    <source>
        <dbReference type="ARBA" id="ARBA00022714"/>
    </source>
</evidence>
<evidence type="ECO:0000256" key="7">
    <source>
        <dbReference type="ARBA" id="ARBA00031580"/>
    </source>
</evidence>
<comment type="similarity">
    <text evidence="1">Belongs to the complex I 24 kDa subunit family.</text>
</comment>
<evidence type="ECO:0000256" key="9">
    <source>
        <dbReference type="ARBA" id="ARBA00034078"/>
    </source>
</evidence>
<evidence type="ECO:0000313" key="12">
    <source>
        <dbReference type="EMBL" id="ODS23315.1"/>
    </source>
</evidence>
<dbReference type="InterPro" id="IPR028431">
    <property type="entry name" value="NADP_DH_HndA-like"/>
</dbReference>
<dbReference type="Pfam" id="PF01257">
    <property type="entry name" value="2Fe-2S_thioredx"/>
    <property type="match status" value="1"/>
</dbReference>
<keyword evidence="5 11" id="KW-0408">Iron</keyword>
<evidence type="ECO:0000256" key="11">
    <source>
        <dbReference type="PIRSR" id="PIRSR000216-1"/>
    </source>
</evidence>
<protein>
    <recommendedName>
        <fullName evidence="2">NADH-quinone oxidoreductase subunit E</fullName>
    </recommendedName>
    <alternativeName>
        <fullName evidence="7">NADH dehydrogenase I subunit E</fullName>
    </alternativeName>
    <alternativeName>
        <fullName evidence="8">NDH-1 subunit E</fullName>
    </alternativeName>
</protein>
<dbReference type="NCBIfam" id="NF004638">
    <property type="entry name" value="PRK05988.1"/>
    <property type="match status" value="1"/>
</dbReference>
<evidence type="ECO:0000256" key="4">
    <source>
        <dbReference type="ARBA" id="ARBA00022723"/>
    </source>
</evidence>
<keyword evidence="3 11" id="KW-0001">2Fe-2S</keyword>
<sequence length="166" mass="18158">MNHVQHWGEQAQKAVAAILDAHQKTPSSLLPILHDIQDQLGYVPAEAVEEIAAGLNLSRAEVHGVVSFYRHFSTKPRGRHIVEVCCAESCQAVGGRIVEAHAKATLGVDWYQTTRDGEITLEPVYCLGNCACSPSVRVGKQVLGRMTTERFDRLVENLGTVAVEVQ</sequence>
<comment type="catalytic activity">
    <reaction evidence="10">
        <text>a quinone + NADH + 5 H(+)(in) = a quinol + NAD(+) + 4 H(+)(out)</text>
        <dbReference type="Rhea" id="RHEA:57888"/>
        <dbReference type="ChEBI" id="CHEBI:15378"/>
        <dbReference type="ChEBI" id="CHEBI:24646"/>
        <dbReference type="ChEBI" id="CHEBI:57540"/>
        <dbReference type="ChEBI" id="CHEBI:57945"/>
        <dbReference type="ChEBI" id="CHEBI:132124"/>
    </reaction>
</comment>
<dbReference type="InterPro" id="IPR002023">
    <property type="entry name" value="NuoE-like"/>
</dbReference>
<evidence type="ECO:0000256" key="10">
    <source>
        <dbReference type="ARBA" id="ARBA00047712"/>
    </source>
</evidence>
<name>A0A1D2QP02_9GAMM</name>
<feature type="binding site" evidence="11">
    <location>
        <position position="130"/>
    </location>
    <ligand>
        <name>[2Fe-2S] cluster</name>
        <dbReference type="ChEBI" id="CHEBI:190135"/>
    </ligand>
</feature>
<dbReference type="PIRSF" id="PIRSF000216">
    <property type="entry name" value="NADH_DH_24kDa"/>
    <property type="match status" value="1"/>
</dbReference>
<gene>
    <name evidence="12" type="ORF">AB835_09550</name>
</gene>
<dbReference type="InterPro" id="IPR036249">
    <property type="entry name" value="Thioredoxin-like_sf"/>
</dbReference>
<dbReference type="PANTHER" id="PTHR43342:SF1">
    <property type="entry name" value="BIFURCATING [FEFE] HYDROGENASE GAMMA SUBUNIT"/>
    <property type="match status" value="1"/>
</dbReference>
<proteinExistence type="inferred from homology"/>
<evidence type="ECO:0000256" key="1">
    <source>
        <dbReference type="ARBA" id="ARBA00010643"/>
    </source>
</evidence>
<dbReference type="GO" id="GO:0051537">
    <property type="term" value="F:2 iron, 2 sulfur cluster binding"/>
    <property type="evidence" value="ECO:0007669"/>
    <property type="project" value="UniProtKB-KW"/>
</dbReference>
<evidence type="ECO:0000313" key="13">
    <source>
        <dbReference type="Proteomes" id="UP000242502"/>
    </source>
</evidence>
<evidence type="ECO:0000256" key="5">
    <source>
        <dbReference type="ARBA" id="ARBA00023004"/>
    </source>
</evidence>
<dbReference type="CDD" id="cd03081">
    <property type="entry name" value="TRX_Fd_NuoE_FDH_gamma"/>
    <property type="match status" value="1"/>
</dbReference>
<accession>A0A1D2QP02</accession>